<accession>A0A139X5H0</accession>
<evidence type="ECO:0000313" key="2">
    <source>
        <dbReference type="Proteomes" id="UP000076925"/>
    </source>
</evidence>
<gene>
    <name evidence="1" type="ORF">WA1_28590</name>
</gene>
<dbReference type="Proteomes" id="UP000076925">
    <property type="component" value="Unassembled WGS sequence"/>
</dbReference>
<proteinExistence type="predicted"/>
<comment type="caution">
    <text evidence="1">The sequence shown here is derived from an EMBL/GenBank/DDBJ whole genome shotgun (WGS) entry which is preliminary data.</text>
</comment>
<organism evidence="1 2">
    <name type="scientific">Scytonema hofmannii PCC 7110</name>
    <dbReference type="NCBI Taxonomy" id="128403"/>
    <lineage>
        <taxon>Bacteria</taxon>
        <taxon>Bacillati</taxon>
        <taxon>Cyanobacteriota</taxon>
        <taxon>Cyanophyceae</taxon>
        <taxon>Nostocales</taxon>
        <taxon>Scytonemataceae</taxon>
        <taxon>Scytonema</taxon>
    </lineage>
</organism>
<dbReference type="AlphaFoldDB" id="A0A139X5H0"/>
<dbReference type="EMBL" id="ANNX02000031">
    <property type="protein sequence ID" value="KYC39925.1"/>
    <property type="molecule type" value="Genomic_DNA"/>
</dbReference>
<name>A0A139X5H0_9CYAN</name>
<sequence>MRPKLLKHPLKVQADFNDKIIPENTVGTVVECYENPEGYAVDIALSNQALVGDLEYLNVLLSPDEFVLIDTATQPLNAIIQ</sequence>
<reference evidence="1 2" key="1">
    <citation type="journal article" date="2013" name="Genome Biol. Evol.">
        <title>Genomes of Stigonematalean cyanobacteria (subsection V) and the evolution of oxygenic photosynthesis from prokaryotes to plastids.</title>
        <authorList>
            <person name="Dagan T."/>
            <person name="Roettger M."/>
            <person name="Stucken K."/>
            <person name="Landan G."/>
            <person name="Koch R."/>
            <person name="Major P."/>
            <person name="Gould S.B."/>
            <person name="Goremykin V.V."/>
            <person name="Rippka R."/>
            <person name="Tandeau de Marsac N."/>
            <person name="Gugger M."/>
            <person name="Lockhart P.J."/>
            <person name="Allen J.F."/>
            <person name="Brune I."/>
            <person name="Maus I."/>
            <person name="Puhler A."/>
            <person name="Martin W.F."/>
        </authorList>
    </citation>
    <scope>NUCLEOTIDE SEQUENCE [LARGE SCALE GENOMIC DNA]</scope>
    <source>
        <strain evidence="1 2">PCC 7110</strain>
    </source>
</reference>
<keyword evidence="2" id="KW-1185">Reference proteome</keyword>
<dbReference type="OrthoDB" id="459915at2"/>
<evidence type="ECO:0008006" key="3">
    <source>
        <dbReference type="Google" id="ProtNLM"/>
    </source>
</evidence>
<dbReference type="RefSeq" id="WP_017747199.1">
    <property type="nucleotide sequence ID" value="NZ_KQ976354.1"/>
</dbReference>
<protein>
    <recommendedName>
        <fullName evidence="3">DUF4926 domain-containing protein</fullName>
    </recommendedName>
</protein>
<evidence type="ECO:0000313" key="1">
    <source>
        <dbReference type="EMBL" id="KYC39925.1"/>
    </source>
</evidence>